<keyword evidence="2" id="KW-1185">Reference proteome</keyword>
<dbReference type="Gramene" id="KXG28724">
    <property type="protein sequence ID" value="KXG28724"/>
    <property type="gene ID" value="SORBI_3005G158700"/>
</dbReference>
<sequence>MDKEQRCGVPPVAPRGLELGSMRAIGSEARSAIGDLSGQGSVSVITKEYKFGSEEASALNIC</sequence>
<dbReference type="AlphaFoldDB" id="A0A1B6PSS6"/>
<proteinExistence type="predicted"/>
<evidence type="ECO:0000313" key="1">
    <source>
        <dbReference type="EMBL" id="KXG28724.1"/>
    </source>
</evidence>
<dbReference type="InParanoid" id="A0A1B6PSS6"/>
<dbReference type="Proteomes" id="UP000000768">
    <property type="component" value="Chromosome 5"/>
</dbReference>
<dbReference type="EMBL" id="CM000764">
    <property type="protein sequence ID" value="KXG28724.1"/>
    <property type="molecule type" value="Genomic_DNA"/>
</dbReference>
<name>A0A1B6PSS6_SORBI</name>
<organism evidence="1 2">
    <name type="scientific">Sorghum bicolor</name>
    <name type="common">Sorghum</name>
    <name type="synonym">Sorghum vulgare</name>
    <dbReference type="NCBI Taxonomy" id="4558"/>
    <lineage>
        <taxon>Eukaryota</taxon>
        <taxon>Viridiplantae</taxon>
        <taxon>Streptophyta</taxon>
        <taxon>Embryophyta</taxon>
        <taxon>Tracheophyta</taxon>
        <taxon>Spermatophyta</taxon>
        <taxon>Magnoliopsida</taxon>
        <taxon>Liliopsida</taxon>
        <taxon>Poales</taxon>
        <taxon>Poaceae</taxon>
        <taxon>PACMAD clade</taxon>
        <taxon>Panicoideae</taxon>
        <taxon>Andropogonodae</taxon>
        <taxon>Andropogoneae</taxon>
        <taxon>Sorghinae</taxon>
        <taxon>Sorghum</taxon>
    </lineage>
</organism>
<evidence type="ECO:0000313" key="2">
    <source>
        <dbReference type="Proteomes" id="UP000000768"/>
    </source>
</evidence>
<reference evidence="1" key="1">
    <citation type="journal article" date="2009" name="Nature">
        <title>The Sorghum bicolor genome and the diversification of grasses.</title>
        <authorList>
            <person name="Paterson A.H."/>
            <person name="Bowers J.E."/>
            <person name="Bruggmann R."/>
            <person name="Dubchak I."/>
            <person name="Grimwood J."/>
            <person name="Gundlach H."/>
            <person name="Haberer G."/>
            <person name="Hellsten U."/>
            <person name="Mitros T."/>
            <person name="Poliakov A."/>
            <person name="Schmutz J."/>
            <person name="Spannagl M."/>
            <person name="Tang H."/>
            <person name="Wang X."/>
            <person name="Wicker T."/>
            <person name="Bharti A.K."/>
            <person name="Chapman J."/>
            <person name="Feltus F.A."/>
            <person name="Gowik U."/>
            <person name="Grigoriev I.V."/>
            <person name="Lyons E."/>
            <person name="Maher C.A."/>
            <person name="Martis M."/>
            <person name="Narechania A."/>
            <person name="Otillar R.P."/>
            <person name="Penning B.W."/>
            <person name="Salamov A.A."/>
            <person name="Wang Y."/>
            <person name="Zhang L."/>
            <person name="Carpita N.C."/>
            <person name="Freeling M."/>
            <person name="Gingle A.R."/>
            <person name="Hash C.T."/>
            <person name="Keller B."/>
            <person name="Klein P."/>
            <person name="Kresovich S."/>
            <person name="McCann M.C."/>
            <person name="Ming R."/>
            <person name="Peterson D.G."/>
            <person name="Mehboob-ur-Rahman"/>
            <person name="Ware D."/>
            <person name="Westhoff P."/>
            <person name="Mayer K.F."/>
            <person name="Messing J."/>
            <person name="Rokhsar D.S."/>
        </authorList>
    </citation>
    <scope>NUCLEOTIDE SEQUENCE [LARGE SCALE GENOMIC DNA]</scope>
</reference>
<reference evidence="1" key="2">
    <citation type="submission" date="2017-02" db="EMBL/GenBank/DDBJ databases">
        <title>WGS assembly of Sorghum bicolor.</title>
        <authorList>
            <person name="Paterson A."/>
            <person name="Mullet J."/>
            <person name="Bowers J."/>
            <person name="Bruggmann R."/>
            <person name="Dubchak I."/>
            <person name="Grimwood J."/>
            <person name="Gundlach H."/>
            <person name="Haberer G."/>
            <person name="Hellsten U."/>
            <person name="Mitros T."/>
            <person name="Poliakov A."/>
            <person name="Schmutz J."/>
            <person name="Spannagl M."/>
            <person name="Tang H."/>
            <person name="Wang X."/>
            <person name="Wicker T."/>
            <person name="Bharti A."/>
            <person name="Chapman J."/>
            <person name="Feltus F."/>
            <person name="Gowik U."/>
            <person name="Grigoriev I."/>
            <person name="Lyons E."/>
            <person name="Maher C."/>
            <person name="Martis M."/>
            <person name="Narechania A."/>
            <person name="Otillar R."/>
            <person name="Penning B."/>
            <person name="Salamov A."/>
            <person name="Wang Y."/>
            <person name="Zhang L."/>
            <person name="Carpita N."/>
            <person name="Freeling M."/>
            <person name="Gingle A."/>
            <person name="Hash C."/>
            <person name="Keller B."/>
            <person name="Klein P."/>
            <person name="Kresovich S."/>
            <person name="Mccann M."/>
            <person name="Ming R."/>
            <person name="Peterson D."/>
            <person name="Rahman M."/>
            <person name="Ware D."/>
            <person name="Westhoff P."/>
            <person name="Mayer K."/>
            <person name="Messing J."/>
            <person name="Sims D."/>
            <person name="Jenkins J."/>
            <person name="Shu S."/>
            <person name="Rokhsar D."/>
        </authorList>
    </citation>
    <scope>NUCLEOTIDE SEQUENCE</scope>
</reference>
<accession>A0A1B6PSS6</accession>
<gene>
    <name evidence="1" type="ORF">SORBI_3005G158700</name>
</gene>
<protein>
    <submittedName>
        <fullName evidence="1">Uncharacterized protein</fullName>
    </submittedName>
</protein>